<dbReference type="GO" id="GO:0019843">
    <property type="term" value="F:rRNA binding"/>
    <property type="evidence" value="ECO:0007669"/>
    <property type="project" value="UniProtKB-UniRule"/>
</dbReference>
<feature type="domain" description="Brix" evidence="6">
    <location>
        <begin position="1"/>
        <end position="112"/>
    </location>
</feature>
<sequence>MVEFKNKISIEIGQQPILLFQGDPFDLSENHIKFKNMMIDFFRIKHLKSTNILASQRIICFTAQENNTPIMLQHFEAGTINEGLAGDSNIELTEIGPKIEMSIRRVKHADHEAWKAATKVKKSKAKIIQKKRNISHNELGQTVGKAYIQHQDLNTLALKKPKRKKIIEGDEPSKEAEKEPSNDGSDS</sequence>
<dbReference type="GO" id="GO:0005730">
    <property type="term" value="C:nucleolus"/>
    <property type="evidence" value="ECO:0007669"/>
    <property type="project" value="UniProtKB-SubCell"/>
</dbReference>
<evidence type="ECO:0000256" key="3">
    <source>
        <dbReference type="ARBA" id="ARBA00023242"/>
    </source>
</evidence>
<dbReference type="Pfam" id="PF04427">
    <property type="entry name" value="Brix"/>
    <property type="match status" value="1"/>
</dbReference>
<dbReference type="PANTHER" id="PTHR12728">
    <property type="entry name" value="BRIX DOMAIN CONTAINING PROTEIN"/>
    <property type="match status" value="1"/>
</dbReference>
<feature type="compositionally biased region" description="Basic and acidic residues" evidence="5">
    <location>
        <begin position="166"/>
        <end position="181"/>
    </location>
</feature>
<keyword evidence="3 4" id="KW-0539">Nucleus</keyword>
<evidence type="ECO:0000256" key="1">
    <source>
        <dbReference type="ARBA" id="ARBA00004604"/>
    </source>
</evidence>
<feature type="region of interest" description="Disordered" evidence="5">
    <location>
        <begin position="161"/>
        <end position="187"/>
    </location>
</feature>
<protein>
    <recommendedName>
        <fullName evidence="4">Ribosome production factor 2 homolog</fullName>
    </recommendedName>
    <alternativeName>
        <fullName evidence="4">Ribosome biogenesis protein RPF2 homolog</fullName>
    </alternativeName>
</protein>
<accession>A0A7S3KDC9</accession>
<dbReference type="InterPro" id="IPR039770">
    <property type="entry name" value="Rpf2"/>
</dbReference>
<dbReference type="AlphaFoldDB" id="A0A7S3KDC9"/>
<feature type="non-terminal residue" evidence="7">
    <location>
        <position position="187"/>
    </location>
</feature>
<organism evidence="7">
    <name type="scientific">Euplotes crassus</name>
    <dbReference type="NCBI Taxonomy" id="5936"/>
    <lineage>
        <taxon>Eukaryota</taxon>
        <taxon>Sar</taxon>
        <taxon>Alveolata</taxon>
        <taxon>Ciliophora</taxon>
        <taxon>Intramacronucleata</taxon>
        <taxon>Spirotrichea</taxon>
        <taxon>Hypotrichia</taxon>
        <taxon>Euplotida</taxon>
        <taxon>Euplotidae</taxon>
        <taxon>Moneuplotes</taxon>
    </lineage>
</organism>
<dbReference type="InterPro" id="IPR007109">
    <property type="entry name" value="Brix"/>
</dbReference>
<name>A0A7S3KDC9_EUPCR</name>
<gene>
    <name evidence="7" type="ORF">ECRA1380_LOCUS3883</name>
</gene>
<proteinExistence type="inferred from homology"/>
<evidence type="ECO:0000259" key="6">
    <source>
        <dbReference type="PROSITE" id="PS50833"/>
    </source>
</evidence>
<dbReference type="EMBL" id="HBIK01008190">
    <property type="protein sequence ID" value="CAE0378924.1"/>
    <property type="molecule type" value="Transcribed_RNA"/>
</dbReference>
<dbReference type="PROSITE" id="PS50833">
    <property type="entry name" value="BRIX"/>
    <property type="match status" value="1"/>
</dbReference>
<dbReference type="PANTHER" id="PTHR12728:SF0">
    <property type="entry name" value="RIBOSOME PRODUCTION FACTOR 2 HOMOLOG"/>
    <property type="match status" value="1"/>
</dbReference>
<comment type="similarity">
    <text evidence="2 4">Belongs to the RPF2 family.</text>
</comment>
<dbReference type="GO" id="GO:0000463">
    <property type="term" value="P:maturation of LSU-rRNA from tricistronic rRNA transcript (SSU-rRNA, 5.8S rRNA, LSU-rRNA)"/>
    <property type="evidence" value="ECO:0007669"/>
    <property type="project" value="TreeGrafter"/>
</dbReference>
<evidence type="ECO:0000313" key="7">
    <source>
        <dbReference type="EMBL" id="CAE0378924.1"/>
    </source>
</evidence>
<evidence type="ECO:0000256" key="4">
    <source>
        <dbReference type="RuleBase" id="RU367086"/>
    </source>
</evidence>
<reference evidence="7" key="1">
    <citation type="submission" date="2021-01" db="EMBL/GenBank/DDBJ databases">
        <authorList>
            <person name="Corre E."/>
            <person name="Pelletier E."/>
            <person name="Niang G."/>
            <person name="Scheremetjew M."/>
            <person name="Finn R."/>
            <person name="Kale V."/>
            <person name="Holt S."/>
            <person name="Cochrane G."/>
            <person name="Meng A."/>
            <person name="Brown T."/>
            <person name="Cohen L."/>
        </authorList>
    </citation>
    <scope>NUCLEOTIDE SEQUENCE</scope>
    <source>
        <strain evidence="7">CT5</strain>
    </source>
</reference>
<dbReference type="GO" id="GO:0000027">
    <property type="term" value="P:ribosomal large subunit assembly"/>
    <property type="evidence" value="ECO:0007669"/>
    <property type="project" value="InterPro"/>
</dbReference>
<comment type="subcellular location">
    <subcellularLocation>
        <location evidence="1 4">Nucleus</location>
        <location evidence="1 4">Nucleolus</location>
    </subcellularLocation>
</comment>
<evidence type="ECO:0000256" key="2">
    <source>
        <dbReference type="ARBA" id="ARBA00010782"/>
    </source>
</evidence>
<evidence type="ECO:0000256" key="5">
    <source>
        <dbReference type="SAM" id="MobiDB-lite"/>
    </source>
</evidence>